<dbReference type="EMBL" id="MSZU01000114">
    <property type="protein sequence ID" value="OMP82046.1"/>
    <property type="molecule type" value="Genomic_DNA"/>
</dbReference>
<dbReference type="Pfam" id="PF00753">
    <property type="entry name" value="Lactamase_B"/>
    <property type="match status" value="1"/>
</dbReference>
<dbReference type="Gene3D" id="3.60.15.10">
    <property type="entry name" value="Ribonuclease Z/Hydroxyacylglutathione hydrolase-like"/>
    <property type="match status" value="1"/>
</dbReference>
<name>A0A1S8B3T2_9PEZI</name>
<dbReference type="CDD" id="cd07739">
    <property type="entry name" value="metallo-hydrolase-like_MBL-fold"/>
    <property type="match status" value="1"/>
</dbReference>
<feature type="domain" description="Metallo-beta-lactamase" evidence="1">
    <location>
        <begin position="32"/>
        <end position="233"/>
    </location>
</feature>
<dbReference type="PANTHER" id="PTHR42951:SF14">
    <property type="entry name" value="METALLO-BETA-LACTAMASE SUPERFAMILY PROTEIN"/>
    <property type="match status" value="1"/>
</dbReference>
<evidence type="ECO:0000313" key="2">
    <source>
        <dbReference type="EMBL" id="OMP82046.1"/>
    </source>
</evidence>
<dbReference type="InterPro" id="IPR050855">
    <property type="entry name" value="NDM-1-like"/>
</dbReference>
<proteinExistence type="predicted"/>
<dbReference type="STRING" id="420778.A0A1S8B3T2"/>
<reference evidence="2 3" key="1">
    <citation type="submission" date="2017-01" db="EMBL/GenBank/DDBJ databases">
        <title>Draft genome sequence of Diplodia seriata F98.1, a fungal species involved in grapevine trunk diseases.</title>
        <authorList>
            <person name="Robert-Siegwald G."/>
            <person name="Vallet J."/>
            <person name="Abou-Mansour E."/>
            <person name="Xu J."/>
            <person name="Rey P."/>
            <person name="Bertsch C."/>
            <person name="Rego C."/>
            <person name="Larignon P."/>
            <person name="Fontaine F."/>
            <person name="Lebrun M.-H."/>
        </authorList>
    </citation>
    <scope>NUCLEOTIDE SEQUENCE [LARGE SCALE GENOMIC DNA]</scope>
    <source>
        <strain evidence="2 3">F98.1</strain>
    </source>
</reference>
<dbReference type="SUPFAM" id="SSF56281">
    <property type="entry name" value="Metallo-hydrolase/oxidoreductase"/>
    <property type="match status" value="1"/>
</dbReference>
<organism evidence="2 3">
    <name type="scientific">Diplodia seriata</name>
    <dbReference type="NCBI Taxonomy" id="420778"/>
    <lineage>
        <taxon>Eukaryota</taxon>
        <taxon>Fungi</taxon>
        <taxon>Dikarya</taxon>
        <taxon>Ascomycota</taxon>
        <taxon>Pezizomycotina</taxon>
        <taxon>Dothideomycetes</taxon>
        <taxon>Dothideomycetes incertae sedis</taxon>
        <taxon>Botryosphaeriales</taxon>
        <taxon>Botryosphaeriaceae</taxon>
        <taxon>Diplodia</taxon>
    </lineage>
</organism>
<protein>
    <recommendedName>
        <fullName evidence="1">Metallo-beta-lactamase domain-containing protein</fullName>
    </recommendedName>
</protein>
<gene>
    <name evidence="2" type="ORF">BK809_0006355</name>
</gene>
<dbReference type="InterPro" id="IPR001279">
    <property type="entry name" value="Metallo-B-lactamas"/>
</dbReference>
<evidence type="ECO:0000259" key="1">
    <source>
        <dbReference type="SMART" id="SM00849"/>
    </source>
</evidence>
<comment type="caution">
    <text evidence="2">The sequence shown here is derived from an EMBL/GenBank/DDBJ whole genome shotgun (WGS) entry which is preliminary data.</text>
</comment>
<sequence>MAIKFAIYTSHPIPTAAPSPDQPSNDAGLWSPLSCTLVYTPKTAILVDCPASVGPTADLASWIRATLPVGCTLKHFIASHAHGDHFLGLPVLRQSFPGITATGTRSVVGGIAEQYAPPTYDGLWKLAFPPAADGTGLPDENQTKVDFVALPPSNEIDLDGHPVRAIDVPHGDTHANSFVHVPELDLVVAGDIVYNADCHQWLGEACTREKRDRWVDALSQIAALKPKIVVPGHTFTPASEPDEAVAMSMLTSTEDYIRGFEEELAKADNESDLFGRMRARYSRWNLYILNGGCQAGIKYK</sequence>
<dbReference type="Proteomes" id="UP000190776">
    <property type="component" value="Unassembled WGS sequence"/>
</dbReference>
<dbReference type="OrthoDB" id="536211at2759"/>
<accession>A0A1S8B3T2</accession>
<evidence type="ECO:0000313" key="3">
    <source>
        <dbReference type="Proteomes" id="UP000190776"/>
    </source>
</evidence>
<dbReference type="InterPro" id="IPR036866">
    <property type="entry name" value="RibonucZ/Hydroxyglut_hydro"/>
</dbReference>
<dbReference type="PANTHER" id="PTHR42951">
    <property type="entry name" value="METALLO-BETA-LACTAMASE DOMAIN-CONTAINING"/>
    <property type="match status" value="1"/>
</dbReference>
<dbReference type="AlphaFoldDB" id="A0A1S8B3T2"/>
<dbReference type="SMART" id="SM00849">
    <property type="entry name" value="Lactamase_B"/>
    <property type="match status" value="1"/>
</dbReference>